<gene>
    <name evidence="1" type="ORF">RRF57_005009</name>
</gene>
<organism evidence="1 2">
    <name type="scientific">Xylaria bambusicola</name>
    <dbReference type="NCBI Taxonomy" id="326684"/>
    <lineage>
        <taxon>Eukaryota</taxon>
        <taxon>Fungi</taxon>
        <taxon>Dikarya</taxon>
        <taxon>Ascomycota</taxon>
        <taxon>Pezizomycotina</taxon>
        <taxon>Sordariomycetes</taxon>
        <taxon>Xylariomycetidae</taxon>
        <taxon>Xylariales</taxon>
        <taxon>Xylariaceae</taxon>
        <taxon>Xylaria</taxon>
    </lineage>
</organism>
<accession>A0AAN7UP82</accession>
<evidence type="ECO:0000313" key="1">
    <source>
        <dbReference type="EMBL" id="KAK5629294.1"/>
    </source>
</evidence>
<comment type="caution">
    <text evidence="1">The sequence shown here is derived from an EMBL/GenBank/DDBJ whole genome shotgun (WGS) entry which is preliminary data.</text>
</comment>
<sequence length="115" mass="13256">MYTLNVASFITAFYTGQGKSSRIITTAALLWNWKSLLLAWNFHIWHCMVLHLFVRDFHTHTPDKPLHPIISESHASIGEIDYRFHKSNSTYLADLDIDRSHLVSHLIARAGHLAF</sequence>
<dbReference type="PANTHER" id="PTHR12475:SF4">
    <property type="entry name" value="PROTEIN THEM6"/>
    <property type="match status" value="1"/>
</dbReference>
<name>A0AAN7UP82_9PEZI</name>
<dbReference type="Proteomes" id="UP001305414">
    <property type="component" value="Unassembled WGS sequence"/>
</dbReference>
<evidence type="ECO:0000313" key="2">
    <source>
        <dbReference type="Proteomes" id="UP001305414"/>
    </source>
</evidence>
<dbReference type="InterPro" id="IPR051490">
    <property type="entry name" value="THEM6_lcsJ_thioesterase"/>
</dbReference>
<proteinExistence type="predicted"/>
<dbReference type="AlphaFoldDB" id="A0AAN7UP82"/>
<dbReference type="EMBL" id="JAWHQM010000011">
    <property type="protein sequence ID" value="KAK5629294.1"/>
    <property type="molecule type" value="Genomic_DNA"/>
</dbReference>
<reference evidence="1 2" key="1">
    <citation type="submission" date="2023-10" db="EMBL/GenBank/DDBJ databases">
        <title>Draft genome sequence of Xylaria bambusicola isolate GMP-LS, the root and basal stem rot pathogen of sugarcane in Indonesia.</title>
        <authorList>
            <person name="Selvaraj P."/>
            <person name="Muralishankar V."/>
            <person name="Muruganantham S."/>
            <person name="Sp S."/>
            <person name="Haryani S."/>
            <person name="Lau K.J.X."/>
            <person name="Naqvi N.I."/>
        </authorList>
    </citation>
    <scope>NUCLEOTIDE SEQUENCE [LARGE SCALE GENOMIC DNA]</scope>
    <source>
        <strain evidence="1">GMP-LS</strain>
    </source>
</reference>
<keyword evidence="2" id="KW-1185">Reference proteome</keyword>
<protein>
    <submittedName>
        <fullName evidence="1">Uncharacterized protein</fullName>
    </submittedName>
</protein>
<dbReference type="PANTHER" id="PTHR12475">
    <property type="match status" value="1"/>
</dbReference>